<dbReference type="Proteomes" id="UP000297703">
    <property type="component" value="Unassembled WGS sequence"/>
</dbReference>
<comment type="caution">
    <text evidence="1">The sequence shown here is derived from an EMBL/GenBank/DDBJ whole genome shotgun (WGS) entry which is preliminary data.</text>
</comment>
<dbReference type="AlphaFoldDB" id="A0A4D9EL44"/>
<dbReference type="EMBL" id="QXTE01000031">
    <property type="protein sequence ID" value="TFK11517.1"/>
    <property type="molecule type" value="Genomic_DNA"/>
</dbReference>
<reference evidence="1 2" key="1">
    <citation type="submission" date="2019-04" db="EMBL/GenBank/DDBJ databases">
        <title>Draft genome of the big-headed turtle Platysternon megacephalum.</title>
        <authorList>
            <person name="Gong S."/>
        </authorList>
    </citation>
    <scope>NUCLEOTIDE SEQUENCE [LARGE SCALE GENOMIC DNA]</scope>
    <source>
        <strain evidence="1">DO16091913</strain>
        <tissue evidence="1">Muscle</tissue>
    </source>
</reference>
<evidence type="ECO:0000313" key="1">
    <source>
        <dbReference type="EMBL" id="TFK11517.1"/>
    </source>
</evidence>
<name>A0A4D9EL44_9SAUR</name>
<sequence length="111" mass="12437">MTPLNLAYQNNVITSVKEIDYVVRKALRYYRQRSVNPGCTVFTLVCECVLLPLCLDLEHIVKTFIQYVNQLGLPQSSVWPVKLSFPLVILTFDSGSLPAFLLGSSPLHPSP</sequence>
<evidence type="ECO:0000313" key="2">
    <source>
        <dbReference type="Proteomes" id="UP000297703"/>
    </source>
</evidence>
<keyword evidence="2" id="KW-1185">Reference proteome</keyword>
<protein>
    <submittedName>
        <fullName evidence="1">Spermatogenesis-associated protein 1</fullName>
    </submittedName>
</protein>
<reference evidence="1 2" key="2">
    <citation type="submission" date="2019-04" db="EMBL/GenBank/DDBJ databases">
        <title>The genome sequence of big-headed turtle.</title>
        <authorList>
            <person name="Gong S."/>
        </authorList>
    </citation>
    <scope>NUCLEOTIDE SEQUENCE [LARGE SCALE GENOMIC DNA]</scope>
    <source>
        <strain evidence="1">DO16091913</strain>
        <tissue evidence="1">Muscle</tissue>
    </source>
</reference>
<proteinExistence type="predicted"/>
<accession>A0A4D9EL44</accession>
<gene>
    <name evidence="1" type="ORF">DR999_PMT05243</name>
</gene>
<organism evidence="1 2">
    <name type="scientific">Platysternon megacephalum</name>
    <name type="common">big-headed turtle</name>
    <dbReference type="NCBI Taxonomy" id="55544"/>
    <lineage>
        <taxon>Eukaryota</taxon>
        <taxon>Metazoa</taxon>
        <taxon>Chordata</taxon>
        <taxon>Craniata</taxon>
        <taxon>Vertebrata</taxon>
        <taxon>Euteleostomi</taxon>
        <taxon>Archelosauria</taxon>
        <taxon>Testudinata</taxon>
        <taxon>Testudines</taxon>
        <taxon>Cryptodira</taxon>
        <taxon>Durocryptodira</taxon>
        <taxon>Testudinoidea</taxon>
        <taxon>Platysternidae</taxon>
        <taxon>Platysternon</taxon>
    </lineage>
</organism>